<dbReference type="EC" id="2.8.1.6" evidence="3 13"/>
<evidence type="ECO:0000313" key="17">
    <source>
        <dbReference type="Proteomes" id="UP000635278"/>
    </source>
</evidence>
<dbReference type="Pfam" id="PF06968">
    <property type="entry name" value="BATS"/>
    <property type="match status" value="1"/>
</dbReference>
<feature type="binding site" evidence="13">
    <location>
        <position position="123"/>
    </location>
    <ligand>
        <name>[2Fe-2S] cluster</name>
        <dbReference type="ChEBI" id="CHEBI:190135"/>
    </ligand>
</feature>
<keyword evidence="10 13" id="KW-0408">Iron</keyword>
<evidence type="ECO:0000259" key="15">
    <source>
        <dbReference type="PROSITE" id="PS51918"/>
    </source>
</evidence>
<dbReference type="RefSeq" id="WP_173582969.1">
    <property type="nucleotide sequence ID" value="NZ_WOTB01000008.1"/>
</dbReference>
<dbReference type="SFLD" id="SFLDS00029">
    <property type="entry name" value="Radical_SAM"/>
    <property type="match status" value="1"/>
</dbReference>
<feature type="region of interest" description="Disordered" evidence="14">
    <location>
        <begin position="1"/>
        <end position="31"/>
    </location>
</feature>
<organism evidence="16 17">
    <name type="scientific">Acetobacter musti</name>
    <dbReference type="NCBI Taxonomy" id="864732"/>
    <lineage>
        <taxon>Bacteria</taxon>
        <taxon>Pseudomonadati</taxon>
        <taxon>Pseudomonadota</taxon>
        <taxon>Alphaproteobacteria</taxon>
        <taxon>Acetobacterales</taxon>
        <taxon>Acetobacteraceae</taxon>
        <taxon>Acetobacter</taxon>
    </lineage>
</organism>
<evidence type="ECO:0000256" key="12">
    <source>
        <dbReference type="ARBA" id="ARBA00051157"/>
    </source>
</evidence>
<protein>
    <recommendedName>
        <fullName evidence="3 13">Biotin synthase</fullName>
        <ecNumber evidence="3 13">2.8.1.6</ecNumber>
    </recommendedName>
</protein>
<comment type="pathway">
    <text evidence="1 13">Cofactor biosynthesis; biotin biosynthesis; biotin from 7,8-diaminononanoate: step 2/2.</text>
</comment>
<dbReference type="PIRSF" id="PIRSF001619">
    <property type="entry name" value="Biotin_synth"/>
    <property type="match status" value="1"/>
</dbReference>
<evidence type="ECO:0000256" key="2">
    <source>
        <dbReference type="ARBA" id="ARBA00010765"/>
    </source>
</evidence>
<dbReference type="PANTHER" id="PTHR22976">
    <property type="entry name" value="BIOTIN SYNTHASE"/>
    <property type="match status" value="1"/>
</dbReference>
<proteinExistence type="inferred from homology"/>
<dbReference type="PANTHER" id="PTHR22976:SF2">
    <property type="entry name" value="BIOTIN SYNTHASE, MITOCHONDRIAL"/>
    <property type="match status" value="1"/>
</dbReference>
<evidence type="ECO:0000256" key="11">
    <source>
        <dbReference type="ARBA" id="ARBA00023014"/>
    </source>
</evidence>
<dbReference type="InterPro" id="IPR013785">
    <property type="entry name" value="Aldolase_TIM"/>
</dbReference>
<dbReference type="SFLD" id="SFLDF00272">
    <property type="entry name" value="biotin_synthase"/>
    <property type="match status" value="1"/>
</dbReference>
<keyword evidence="4 13" id="KW-0004">4Fe-4S</keyword>
<dbReference type="NCBIfam" id="TIGR00433">
    <property type="entry name" value="bioB"/>
    <property type="match status" value="1"/>
</dbReference>
<dbReference type="InterPro" id="IPR002684">
    <property type="entry name" value="Biotin_synth/BioAB"/>
</dbReference>
<comment type="subunit">
    <text evidence="13">Homodimer.</text>
</comment>
<sequence>MADGSPFSAPSPVNRNGAPRHDASRPDALRHDWTREDVQALLDLPFPELLYRAQTAHRAHFDPAEVQISTLLSIKTGGCPEDCAYCPQSSRHEQSVKAERLMAVDRVLIEAKRAKDAGAARFCMGAAWRSPKDHDLETVCAMIEGVKGLGLETCVTLGMLDTRQAHRLRDAGLDYYNHNIDTSPEYYGEIISTRTWQDRLDTLENVRDAGINVCCGGIVGMGEGEGDRAGMIATLASMPKHPESVPINLLVRVAGTPLSDAEEVDPIDFVRIIAAARITMPASHVRLAAGRENMNDETQTLCFLAGANSIFYGERLLTTPNPAATRDRKLLDRLGMRTTVVSDA</sequence>
<comment type="cofactor">
    <cofactor evidence="13">
        <name>[4Fe-4S] cluster</name>
        <dbReference type="ChEBI" id="CHEBI:49883"/>
    </cofactor>
    <text evidence="13">Binds 1 [4Fe-4S] cluster. The cluster is coordinated with 3 cysteines and an exchangeable S-adenosyl-L-methionine.</text>
</comment>
<evidence type="ECO:0000256" key="5">
    <source>
        <dbReference type="ARBA" id="ARBA00022679"/>
    </source>
</evidence>
<feature type="binding site" evidence="13">
    <location>
        <position position="83"/>
    </location>
    <ligand>
        <name>[4Fe-4S] cluster</name>
        <dbReference type="ChEBI" id="CHEBI:49883"/>
        <note>4Fe-4S-S-AdoMet</note>
    </ligand>
</feature>
<dbReference type="Pfam" id="PF04055">
    <property type="entry name" value="Radical_SAM"/>
    <property type="match status" value="1"/>
</dbReference>
<feature type="binding site" evidence="13">
    <location>
        <position position="286"/>
    </location>
    <ligand>
        <name>[2Fe-2S] cluster</name>
        <dbReference type="ChEBI" id="CHEBI:190135"/>
    </ligand>
</feature>
<gene>
    <name evidence="13 16" type="primary">bioB</name>
    <name evidence="16" type="ORF">GOB93_07950</name>
</gene>
<reference evidence="16 17" key="1">
    <citation type="journal article" date="2020" name="Int. J. Syst. Evol. Microbiol.">
        <title>Novel acetic acid bacteria from cider fermentations: Acetobacter conturbans sp. nov. and Acetobacter fallax sp. nov.</title>
        <authorList>
            <person name="Sombolestani A.S."/>
            <person name="Cleenwerck I."/>
            <person name="Cnockaert M."/>
            <person name="Borremans W."/>
            <person name="Wieme A.D."/>
            <person name="De Vuyst L."/>
            <person name="Vandamme P."/>
        </authorList>
    </citation>
    <scope>NUCLEOTIDE SEQUENCE [LARGE SCALE GENOMIC DNA]</scope>
    <source>
        <strain evidence="16 17">LMG 30640</strain>
    </source>
</reference>
<keyword evidence="11 13" id="KW-0411">Iron-sulfur</keyword>
<evidence type="ECO:0000256" key="6">
    <source>
        <dbReference type="ARBA" id="ARBA00022691"/>
    </source>
</evidence>
<dbReference type="Proteomes" id="UP000635278">
    <property type="component" value="Unassembled WGS sequence"/>
</dbReference>
<dbReference type="HAMAP" id="MF_01694">
    <property type="entry name" value="BioB"/>
    <property type="match status" value="1"/>
</dbReference>
<keyword evidence="5 13" id="KW-0808">Transferase</keyword>
<keyword evidence="6 13" id="KW-0949">S-adenosyl-L-methionine</keyword>
<dbReference type="SFLD" id="SFLDG01278">
    <property type="entry name" value="biotin_synthase_like"/>
    <property type="match status" value="1"/>
</dbReference>
<evidence type="ECO:0000256" key="8">
    <source>
        <dbReference type="ARBA" id="ARBA00022723"/>
    </source>
</evidence>
<evidence type="ECO:0000313" key="16">
    <source>
        <dbReference type="EMBL" id="NHN84576.1"/>
    </source>
</evidence>
<dbReference type="Gene3D" id="3.20.20.70">
    <property type="entry name" value="Aldolase class I"/>
    <property type="match status" value="1"/>
</dbReference>
<dbReference type="SMART" id="SM00876">
    <property type="entry name" value="BATS"/>
    <property type="match status" value="1"/>
</dbReference>
<dbReference type="InterPro" id="IPR024177">
    <property type="entry name" value="Biotin_synthase"/>
</dbReference>
<evidence type="ECO:0000256" key="4">
    <source>
        <dbReference type="ARBA" id="ARBA00022485"/>
    </source>
</evidence>
<dbReference type="PROSITE" id="PS51918">
    <property type="entry name" value="RADICAL_SAM"/>
    <property type="match status" value="1"/>
</dbReference>
<evidence type="ECO:0000256" key="3">
    <source>
        <dbReference type="ARBA" id="ARBA00012236"/>
    </source>
</evidence>
<dbReference type="InterPro" id="IPR058240">
    <property type="entry name" value="rSAM_sf"/>
</dbReference>
<dbReference type="SUPFAM" id="SSF102114">
    <property type="entry name" value="Radical SAM enzymes"/>
    <property type="match status" value="1"/>
</dbReference>
<feature type="binding site" evidence="13">
    <location>
        <position position="154"/>
    </location>
    <ligand>
        <name>[2Fe-2S] cluster</name>
        <dbReference type="ChEBI" id="CHEBI:190135"/>
    </ligand>
</feature>
<dbReference type="SFLD" id="SFLDG01060">
    <property type="entry name" value="BATS_domain_containing"/>
    <property type="match status" value="1"/>
</dbReference>
<dbReference type="InterPro" id="IPR010722">
    <property type="entry name" value="BATS_dom"/>
</dbReference>
<comment type="similarity">
    <text evidence="2 13">Belongs to the radical SAM superfamily. Biotin synthase family.</text>
</comment>
<dbReference type="SMART" id="SM00729">
    <property type="entry name" value="Elp3"/>
    <property type="match status" value="1"/>
</dbReference>
<keyword evidence="8 13" id="KW-0479">Metal-binding</keyword>
<dbReference type="InterPro" id="IPR007197">
    <property type="entry name" value="rSAM"/>
</dbReference>
<evidence type="ECO:0000256" key="9">
    <source>
        <dbReference type="ARBA" id="ARBA00022756"/>
    </source>
</evidence>
<evidence type="ECO:0000256" key="10">
    <source>
        <dbReference type="ARBA" id="ARBA00023004"/>
    </source>
</evidence>
<name>A0ABX0JQ08_9PROT</name>
<feature type="binding site" evidence="13">
    <location>
        <position position="79"/>
    </location>
    <ligand>
        <name>[4Fe-4S] cluster</name>
        <dbReference type="ChEBI" id="CHEBI:49883"/>
        <note>4Fe-4S-S-AdoMet</note>
    </ligand>
</feature>
<comment type="function">
    <text evidence="13">Catalyzes the conversion of dethiobiotin (DTB) to biotin by the insertion of a sulfur atom into dethiobiotin via a radical-based mechanism.</text>
</comment>
<accession>A0ABX0JQ08</accession>
<comment type="caution">
    <text evidence="16">The sequence shown here is derived from an EMBL/GenBank/DDBJ whole genome shotgun (WGS) entry which is preliminary data.</text>
</comment>
<keyword evidence="7 13" id="KW-0001">2Fe-2S</keyword>
<dbReference type="CDD" id="cd01335">
    <property type="entry name" value="Radical_SAM"/>
    <property type="match status" value="1"/>
</dbReference>
<evidence type="ECO:0000256" key="14">
    <source>
        <dbReference type="SAM" id="MobiDB-lite"/>
    </source>
</evidence>
<dbReference type="InterPro" id="IPR006638">
    <property type="entry name" value="Elp3/MiaA/NifB-like_rSAM"/>
</dbReference>
<evidence type="ECO:0000256" key="1">
    <source>
        <dbReference type="ARBA" id="ARBA00004942"/>
    </source>
</evidence>
<comment type="cofactor">
    <cofactor evidence="13">
        <name>[2Fe-2S] cluster</name>
        <dbReference type="ChEBI" id="CHEBI:190135"/>
    </cofactor>
    <text evidence="13">Binds 1 [2Fe-2S] cluster. The cluster is coordinated with 3 cysteines and 1 arginine.</text>
</comment>
<evidence type="ECO:0000256" key="7">
    <source>
        <dbReference type="ARBA" id="ARBA00022714"/>
    </source>
</evidence>
<dbReference type="EMBL" id="WOTB01000008">
    <property type="protein sequence ID" value="NHN84576.1"/>
    <property type="molecule type" value="Genomic_DNA"/>
</dbReference>
<feature type="binding site" evidence="13">
    <location>
        <position position="86"/>
    </location>
    <ligand>
        <name>[4Fe-4S] cluster</name>
        <dbReference type="ChEBI" id="CHEBI:49883"/>
        <note>4Fe-4S-S-AdoMet</note>
    </ligand>
</feature>
<feature type="domain" description="Radical SAM core" evidence="15">
    <location>
        <begin position="64"/>
        <end position="282"/>
    </location>
</feature>
<feature type="binding site" evidence="13">
    <location>
        <position position="214"/>
    </location>
    <ligand>
        <name>[2Fe-2S] cluster</name>
        <dbReference type="ChEBI" id="CHEBI:190135"/>
    </ligand>
</feature>
<feature type="compositionally biased region" description="Basic and acidic residues" evidence="14">
    <location>
        <begin position="19"/>
        <end position="31"/>
    </location>
</feature>
<comment type="catalytic activity">
    <reaction evidence="12 13">
        <text>(4R,5S)-dethiobiotin + (sulfur carrier)-SH + 2 reduced [2Fe-2S]-[ferredoxin] + 2 S-adenosyl-L-methionine = (sulfur carrier)-H + biotin + 2 5'-deoxyadenosine + 2 L-methionine + 2 oxidized [2Fe-2S]-[ferredoxin]</text>
        <dbReference type="Rhea" id="RHEA:22060"/>
        <dbReference type="Rhea" id="RHEA-COMP:10000"/>
        <dbReference type="Rhea" id="RHEA-COMP:10001"/>
        <dbReference type="Rhea" id="RHEA-COMP:14737"/>
        <dbReference type="Rhea" id="RHEA-COMP:14739"/>
        <dbReference type="ChEBI" id="CHEBI:17319"/>
        <dbReference type="ChEBI" id="CHEBI:29917"/>
        <dbReference type="ChEBI" id="CHEBI:33737"/>
        <dbReference type="ChEBI" id="CHEBI:33738"/>
        <dbReference type="ChEBI" id="CHEBI:57586"/>
        <dbReference type="ChEBI" id="CHEBI:57844"/>
        <dbReference type="ChEBI" id="CHEBI:59789"/>
        <dbReference type="ChEBI" id="CHEBI:64428"/>
        <dbReference type="ChEBI" id="CHEBI:149473"/>
        <dbReference type="EC" id="2.8.1.6"/>
    </reaction>
</comment>
<keyword evidence="17" id="KW-1185">Reference proteome</keyword>
<dbReference type="GO" id="GO:0004076">
    <property type="term" value="F:biotin synthase activity"/>
    <property type="evidence" value="ECO:0007669"/>
    <property type="project" value="UniProtKB-EC"/>
</dbReference>
<evidence type="ECO:0000256" key="13">
    <source>
        <dbReference type="HAMAP-Rule" id="MF_01694"/>
    </source>
</evidence>
<keyword evidence="9 13" id="KW-0093">Biotin biosynthesis</keyword>